<dbReference type="Gene3D" id="3.90.1490.10">
    <property type="entry name" value="putative n-type atp pyrophosphatase, domain 2"/>
    <property type="match status" value="1"/>
</dbReference>
<comment type="caution">
    <text evidence="2">The sequence shown here is derived from an EMBL/GenBank/DDBJ whole genome shotgun (WGS) entry which is preliminary data.</text>
</comment>
<dbReference type="Proteomes" id="UP001500740">
    <property type="component" value="Unassembled WGS sequence"/>
</dbReference>
<dbReference type="Gene3D" id="3.40.50.620">
    <property type="entry name" value="HUPs"/>
    <property type="match status" value="1"/>
</dbReference>
<gene>
    <name evidence="2" type="ORF">GCM10008935_14330</name>
</gene>
<feature type="domain" description="Diphthamide synthase" evidence="1">
    <location>
        <begin position="3"/>
        <end position="211"/>
    </location>
</feature>
<keyword evidence="2" id="KW-0436">Ligase</keyword>
<dbReference type="EMBL" id="BAAACZ010000010">
    <property type="protein sequence ID" value="GAA0460143.1"/>
    <property type="molecule type" value="Genomic_DNA"/>
</dbReference>
<evidence type="ECO:0000313" key="2">
    <source>
        <dbReference type="EMBL" id="GAA0460143.1"/>
    </source>
</evidence>
<proteinExistence type="predicted"/>
<dbReference type="GO" id="GO:0016874">
    <property type="term" value="F:ligase activity"/>
    <property type="evidence" value="ECO:0007669"/>
    <property type="project" value="UniProtKB-KW"/>
</dbReference>
<organism evidence="2 3">
    <name type="scientific">Alkalibacillus silvisoli</name>
    <dbReference type="NCBI Taxonomy" id="392823"/>
    <lineage>
        <taxon>Bacteria</taxon>
        <taxon>Bacillati</taxon>
        <taxon>Bacillota</taxon>
        <taxon>Bacilli</taxon>
        <taxon>Bacillales</taxon>
        <taxon>Bacillaceae</taxon>
        <taxon>Alkalibacillus</taxon>
    </lineage>
</organism>
<sequence length="224" mass="25492">MKRVVVSHSGGKDSMLALHRIIERDDVIVDRLLTTVNETYNRTSVHGNREELLDLQADALDLTLQKVYLPQSPTNEQYNNLMKEALQEAVNDGVTHIVYGDINLADIRAFREQQVEDLALEAIFPLWNESTEKLINEFIQLGYKTLITTIDPSRVPREFLGASLDEGTVERLPYDVDVCGENGEFHTFVVDGPLFKKPLPVKLGESVVEEPFYTYQDVVRDRVD</sequence>
<evidence type="ECO:0000259" key="1">
    <source>
        <dbReference type="Pfam" id="PF01902"/>
    </source>
</evidence>
<dbReference type="NCBIfam" id="TIGR00290">
    <property type="entry name" value="MJ0570_dom"/>
    <property type="match status" value="1"/>
</dbReference>
<dbReference type="CDD" id="cd01994">
    <property type="entry name" value="AANH_PF0828-like"/>
    <property type="match status" value="1"/>
</dbReference>
<dbReference type="RefSeq" id="WP_343782746.1">
    <property type="nucleotide sequence ID" value="NZ_BAAACZ010000010.1"/>
</dbReference>
<reference evidence="3" key="1">
    <citation type="journal article" date="2019" name="Int. J. Syst. Evol. Microbiol.">
        <title>The Global Catalogue of Microorganisms (GCM) 10K type strain sequencing project: providing services to taxonomists for standard genome sequencing and annotation.</title>
        <authorList>
            <consortium name="The Broad Institute Genomics Platform"/>
            <consortium name="The Broad Institute Genome Sequencing Center for Infectious Disease"/>
            <person name="Wu L."/>
            <person name="Ma J."/>
        </authorList>
    </citation>
    <scope>NUCLEOTIDE SEQUENCE [LARGE SCALE GENOMIC DNA]</scope>
    <source>
        <strain evidence="3">JCM 14193</strain>
    </source>
</reference>
<dbReference type="SUPFAM" id="SSF52402">
    <property type="entry name" value="Adenine nucleotide alpha hydrolases-like"/>
    <property type="match status" value="1"/>
</dbReference>
<protein>
    <submittedName>
        <fullName evidence="2">Diphthine--ammonia ligase</fullName>
    </submittedName>
</protein>
<evidence type="ECO:0000313" key="3">
    <source>
        <dbReference type="Proteomes" id="UP001500740"/>
    </source>
</evidence>
<dbReference type="InterPro" id="IPR014729">
    <property type="entry name" value="Rossmann-like_a/b/a_fold"/>
</dbReference>
<keyword evidence="3" id="KW-1185">Reference proteome</keyword>
<name>A0ABP3JPI8_9BACI</name>
<accession>A0ABP3JPI8</accession>
<dbReference type="Pfam" id="PF01902">
    <property type="entry name" value="Diphthami_syn_2"/>
    <property type="match status" value="1"/>
</dbReference>
<dbReference type="InterPro" id="IPR002761">
    <property type="entry name" value="Diphthami_syn_dom"/>
</dbReference>